<dbReference type="Proteomes" id="UP001161160">
    <property type="component" value="Unassembled WGS sequence"/>
</dbReference>
<dbReference type="PROSITE" id="PS01211">
    <property type="entry name" value="UPF0001"/>
    <property type="match status" value="1"/>
</dbReference>
<dbReference type="PANTHER" id="PTHR10146:SF14">
    <property type="entry name" value="PYRIDOXAL PHOSPHATE HOMEOSTASIS PROTEIN"/>
    <property type="match status" value="1"/>
</dbReference>
<dbReference type="SUPFAM" id="SSF51419">
    <property type="entry name" value="PLP-binding barrel"/>
    <property type="match status" value="1"/>
</dbReference>
<evidence type="ECO:0000256" key="3">
    <source>
        <dbReference type="PIRSR" id="PIRSR004848-1"/>
    </source>
</evidence>
<keyword evidence="7" id="KW-1185">Reference proteome</keyword>
<dbReference type="PIRSF" id="PIRSF004848">
    <property type="entry name" value="YBL036c_PLPDEIII"/>
    <property type="match status" value="1"/>
</dbReference>
<name>A0AA43S409_9BURK</name>
<proteinExistence type="inferred from homology"/>
<gene>
    <name evidence="6" type="ORF">M2127_000272</name>
</gene>
<comment type="function">
    <text evidence="2">Pyridoxal 5'-phosphate (PLP)-binding protein, which is involved in PLP homeostasis.</text>
</comment>
<comment type="caution">
    <text evidence="6">The sequence shown here is derived from an EMBL/GenBank/DDBJ whole genome shotgun (WGS) entry which is preliminary data.</text>
</comment>
<protein>
    <recommendedName>
        <fullName evidence="2">Pyridoxal phosphate homeostasis protein</fullName>
        <shortName evidence="2">PLP homeostasis protein</shortName>
    </recommendedName>
</protein>
<dbReference type="CDD" id="cd06824">
    <property type="entry name" value="PLPDE_III_Yggs_like"/>
    <property type="match status" value="1"/>
</dbReference>
<evidence type="ECO:0000256" key="2">
    <source>
        <dbReference type="HAMAP-Rule" id="MF_02087"/>
    </source>
</evidence>
<feature type="domain" description="Alanine racemase N-terminal" evidence="5">
    <location>
        <begin position="20"/>
        <end position="235"/>
    </location>
</feature>
<comment type="cofactor">
    <cofactor evidence="3">
        <name>pyridoxal 5'-phosphate</name>
        <dbReference type="ChEBI" id="CHEBI:597326"/>
    </cofactor>
</comment>
<feature type="modified residue" description="N6-(pyridoxal phosphate)lysine" evidence="2 3">
    <location>
        <position position="36"/>
    </location>
</feature>
<dbReference type="InterPro" id="IPR011078">
    <property type="entry name" value="PyrdxlP_homeostasis"/>
</dbReference>
<dbReference type="AlphaFoldDB" id="A0AA43S409"/>
<comment type="similarity">
    <text evidence="2 4">Belongs to the pyridoxal phosphate-binding protein YggS/PROSC family.</text>
</comment>
<dbReference type="Pfam" id="PF01168">
    <property type="entry name" value="Ala_racemase_N"/>
    <property type="match status" value="1"/>
</dbReference>
<keyword evidence="1 2" id="KW-0663">Pyridoxal phosphate</keyword>
<evidence type="ECO:0000256" key="4">
    <source>
        <dbReference type="RuleBase" id="RU004514"/>
    </source>
</evidence>
<dbReference type="InterPro" id="IPR029066">
    <property type="entry name" value="PLP-binding_barrel"/>
</dbReference>
<dbReference type="HAMAP" id="MF_02087">
    <property type="entry name" value="PLP_homeostasis"/>
    <property type="match status" value="1"/>
</dbReference>
<dbReference type="EMBL" id="JARXYA010000001">
    <property type="protein sequence ID" value="MDH6502989.1"/>
    <property type="molecule type" value="Genomic_DNA"/>
</dbReference>
<dbReference type="NCBIfam" id="TIGR00044">
    <property type="entry name" value="YggS family pyridoxal phosphate-dependent enzyme"/>
    <property type="match status" value="1"/>
</dbReference>
<dbReference type="RefSeq" id="WP_076023757.1">
    <property type="nucleotide sequence ID" value="NZ_JAQFIK010000003.1"/>
</dbReference>
<dbReference type="PANTHER" id="PTHR10146">
    <property type="entry name" value="PROLINE SYNTHETASE CO-TRANSCRIBED BACTERIAL HOMOLOG PROTEIN"/>
    <property type="match status" value="1"/>
</dbReference>
<dbReference type="InterPro" id="IPR001608">
    <property type="entry name" value="Ala_racemase_N"/>
</dbReference>
<dbReference type="FunFam" id="3.20.20.10:FF:000018">
    <property type="entry name" value="Pyridoxal phosphate homeostasis protein"/>
    <property type="match status" value="1"/>
</dbReference>
<accession>A0AA43S409</accession>
<evidence type="ECO:0000256" key="1">
    <source>
        <dbReference type="ARBA" id="ARBA00022898"/>
    </source>
</evidence>
<dbReference type="GO" id="GO:0030170">
    <property type="term" value="F:pyridoxal phosphate binding"/>
    <property type="evidence" value="ECO:0007669"/>
    <property type="project" value="UniProtKB-UniRule"/>
</dbReference>
<evidence type="ECO:0000313" key="7">
    <source>
        <dbReference type="Proteomes" id="UP001161160"/>
    </source>
</evidence>
<dbReference type="Gene3D" id="3.20.20.10">
    <property type="entry name" value="Alanine racemase"/>
    <property type="match status" value="1"/>
</dbReference>
<organism evidence="6 7">
    <name type="scientific">Polynucleobacter sphagniphilus</name>
    <dbReference type="NCBI Taxonomy" id="1743169"/>
    <lineage>
        <taxon>Bacteria</taxon>
        <taxon>Pseudomonadati</taxon>
        <taxon>Pseudomonadota</taxon>
        <taxon>Betaproteobacteria</taxon>
        <taxon>Burkholderiales</taxon>
        <taxon>Burkholderiaceae</taxon>
        <taxon>Polynucleobacter</taxon>
    </lineage>
</organism>
<reference evidence="6" key="1">
    <citation type="submission" date="2023-04" db="EMBL/GenBank/DDBJ databases">
        <title>Genome Encyclopedia of Bacteria and Archaea VI: Functional Genomics of Type Strains.</title>
        <authorList>
            <person name="Whitman W."/>
        </authorList>
    </citation>
    <scope>NUCLEOTIDE SEQUENCE</scope>
    <source>
        <strain evidence="6">Enz.4-51</strain>
    </source>
</reference>
<evidence type="ECO:0000313" key="6">
    <source>
        <dbReference type="EMBL" id="MDH6502989.1"/>
    </source>
</evidence>
<sequence length="241" mass="26856">MSQIVSNLILIKQRIELAALAAHREPEDIQLLAVSKTFPARAIEEAMHAGQTAFGENYVQEAVEKMGQLAKLRPWLQWHFIGPLQSNKTKEVAQHFDWVHSVDRLKIAERLSVQRGEYPELDALQICIQVNVSAEDSKSGLSLSETESLCDAVAQLPNLTLRGLMAIPAPSQDPQEQRNSFKQVHDCFKQIKDKHLNVSGYQFFDTLSMGMSDDMEAAITEGSTIVRIGSAIFGKRAKISP</sequence>
<evidence type="ECO:0000259" key="5">
    <source>
        <dbReference type="Pfam" id="PF01168"/>
    </source>
</evidence>